<reference evidence="2 3" key="1">
    <citation type="journal article" date="2016" name="Mol. Biol. Evol.">
        <title>Comparative Genomics of Early-Diverging Mushroom-Forming Fungi Provides Insights into the Origins of Lignocellulose Decay Capabilities.</title>
        <authorList>
            <person name="Nagy L.G."/>
            <person name="Riley R."/>
            <person name="Tritt A."/>
            <person name="Adam C."/>
            <person name="Daum C."/>
            <person name="Floudas D."/>
            <person name="Sun H."/>
            <person name="Yadav J.S."/>
            <person name="Pangilinan J."/>
            <person name="Larsson K.H."/>
            <person name="Matsuura K."/>
            <person name="Barry K."/>
            <person name="Labutti K."/>
            <person name="Kuo R."/>
            <person name="Ohm R.A."/>
            <person name="Bhattacharya S.S."/>
            <person name="Shirouzu T."/>
            <person name="Yoshinaga Y."/>
            <person name="Martin F.M."/>
            <person name="Grigoriev I.V."/>
            <person name="Hibbett D.S."/>
        </authorList>
    </citation>
    <scope>NUCLEOTIDE SEQUENCE [LARGE SCALE GENOMIC DNA]</scope>
    <source>
        <strain evidence="2 3">HHB12029</strain>
    </source>
</reference>
<dbReference type="Gene3D" id="1.10.510.10">
    <property type="entry name" value="Transferase(Phosphotransferase) domain 1"/>
    <property type="match status" value="1"/>
</dbReference>
<dbReference type="EMBL" id="KV425988">
    <property type="protein sequence ID" value="KZV93536.1"/>
    <property type="molecule type" value="Genomic_DNA"/>
</dbReference>
<evidence type="ECO:0000313" key="2">
    <source>
        <dbReference type="EMBL" id="KZV93536.1"/>
    </source>
</evidence>
<feature type="region of interest" description="Disordered" evidence="1">
    <location>
        <begin position="1"/>
        <end position="23"/>
    </location>
</feature>
<protein>
    <recommendedName>
        <fullName evidence="4">Protein kinase domain-containing protein</fullName>
    </recommendedName>
</protein>
<name>A0A165IKR4_EXIGL</name>
<sequence length="280" mass="29557">MSSPTPSEPVLQTPAASPPAPAATAVPSGHVALKEYLALKPAADRRALLQQVAIYLALYHVVERLIHGNVKLTSVYVDEHGTAHLPKGSTTVPITTLPRAPASPQERLPMTTATDVYAFAWLVFHELARNPSMMRMIASGVKPNRPAPGTLPAQRGLSDRIWAILLRCWDISPVARPSITEVIHAFDLPLSTGHLPPPPPYEARAAGGGGQTGTPVGTAAAPEEGATTGTGSASEETETVMSVYDIRESVDRERDARSESAESSPETGVAMPTQTANTSP</sequence>
<dbReference type="Proteomes" id="UP000077266">
    <property type="component" value="Unassembled WGS sequence"/>
</dbReference>
<dbReference type="SUPFAM" id="SSF56112">
    <property type="entry name" value="Protein kinase-like (PK-like)"/>
    <property type="match status" value="1"/>
</dbReference>
<dbReference type="InterPro" id="IPR011009">
    <property type="entry name" value="Kinase-like_dom_sf"/>
</dbReference>
<organism evidence="2 3">
    <name type="scientific">Exidia glandulosa HHB12029</name>
    <dbReference type="NCBI Taxonomy" id="1314781"/>
    <lineage>
        <taxon>Eukaryota</taxon>
        <taxon>Fungi</taxon>
        <taxon>Dikarya</taxon>
        <taxon>Basidiomycota</taxon>
        <taxon>Agaricomycotina</taxon>
        <taxon>Agaricomycetes</taxon>
        <taxon>Auriculariales</taxon>
        <taxon>Exidiaceae</taxon>
        <taxon>Exidia</taxon>
    </lineage>
</organism>
<proteinExistence type="predicted"/>
<evidence type="ECO:0000313" key="3">
    <source>
        <dbReference type="Proteomes" id="UP000077266"/>
    </source>
</evidence>
<gene>
    <name evidence="2" type="ORF">EXIGLDRAFT_41751</name>
</gene>
<dbReference type="InParanoid" id="A0A165IKR4"/>
<dbReference type="OrthoDB" id="4062651at2759"/>
<feature type="region of interest" description="Disordered" evidence="1">
    <location>
        <begin position="194"/>
        <end position="280"/>
    </location>
</feature>
<keyword evidence="3" id="KW-1185">Reference proteome</keyword>
<evidence type="ECO:0000256" key="1">
    <source>
        <dbReference type="SAM" id="MobiDB-lite"/>
    </source>
</evidence>
<accession>A0A165IKR4</accession>
<evidence type="ECO:0008006" key="4">
    <source>
        <dbReference type="Google" id="ProtNLM"/>
    </source>
</evidence>
<feature type="compositionally biased region" description="Basic and acidic residues" evidence="1">
    <location>
        <begin position="245"/>
        <end position="260"/>
    </location>
</feature>
<dbReference type="AlphaFoldDB" id="A0A165IKR4"/>
<feature type="compositionally biased region" description="Low complexity" evidence="1">
    <location>
        <begin position="213"/>
        <end position="234"/>
    </location>
</feature>